<dbReference type="AlphaFoldDB" id="A0A6J4KD99"/>
<proteinExistence type="predicted"/>
<feature type="non-terminal residue" evidence="1">
    <location>
        <position position="43"/>
    </location>
</feature>
<sequence>WPARSDLQGRAWTFARARTCGKPATRGCPGTWPRGCCPRIGAT</sequence>
<organism evidence="1">
    <name type="scientific">uncultured Friedmanniella sp</name>
    <dbReference type="NCBI Taxonomy" id="335381"/>
    <lineage>
        <taxon>Bacteria</taxon>
        <taxon>Bacillati</taxon>
        <taxon>Actinomycetota</taxon>
        <taxon>Actinomycetes</taxon>
        <taxon>Propionibacteriales</taxon>
        <taxon>Nocardioidaceae</taxon>
        <taxon>Friedmanniella</taxon>
        <taxon>environmental samples</taxon>
    </lineage>
</organism>
<dbReference type="EMBL" id="CADCTS010000209">
    <property type="protein sequence ID" value="CAA9302456.1"/>
    <property type="molecule type" value="Genomic_DNA"/>
</dbReference>
<feature type="non-terminal residue" evidence="1">
    <location>
        <position position="1"/>
    </location>
</feature>
<protein>
    <submittedName>
        <fullName evidence="1">Uncharacterized protein</fullName>
    </submittedName>
</protein>
<gene>
    <name evidence="1" type="ORF">AVDCRST_MAG48-1440</name>
</gene>
<accession>A0A6J4KD99</accession>
<reference evidence="1" key="1">
    <citation type="submission" date="2020-02" db="EMBL/GenBank/DDBJ databases">
        <authorList>
            <person name="Meier V. D."/>
        </authorList>
    </citation>
    <scope>NUCLEOTIDE SEQUENCE</scope>
    <source>
        <strain evidence="1">AVDCRST_MAG48</strain>
    </source>
</reference>
<name>A0A6J4KD99_9ACTN</name>
<evidence type="ECO:0000313" key="1">
    <source>
        <dbReference type="EMBL" id="CAA9302456.1"/>
    </source>
</evidence>